<dbReference type="InterPro" id="IPR013148">
    <property type="entry name" value="Glyco_hydro_32_N"/>
</dbReference>
<dbReference type="Gene3D" id="2.115.10.20">
    <property type="entry name" value="Glycosyl hydrolase domain, family 43"/>
    <property type="match status" value="1"/>
</dbReference>
<dbReference type="SUPFAM" id="SSF75005">
    <property type="entry name" value="Arabinanase/levansucrase/invertase"/>
    <property type="match status" value="1"/>
</dbReference>
<reference evidence="12 13" key="1">
    <citation type="submission" date="2018-08" db="EMBL/GenBank/DDBJ databases">
        <title>A genome reference for cultivated species of the human gut microbiota.</title>
        <authorList>
            <person name="Zou Y."/>
            <person name="Xue W."/>
            <person name="Luo G."/>
        </authorList>
    </citation>
    <scope>NUCLEOTIDE SEQUENCE [LARGE SCALE GENOMIC DNA]</scope>
    <source>
        <strain evidence="12 13">AM25-21AC</strain>
    </source>
</reference>
<evidence type="ECO:0000256" key="6">
    <source>
        <dbReference type="ARBA" id="ARBA00023295"/>
    </source>
</evidence>
<dbReference type="PANTHER" id="PTHR43101:SF1">
    <property type="entry name" value="BETA-FRUCTOSIDASE"/>
    <property type="match status" value="1"/>
</dbReference>
<dbReference type="Gene3D" id="2.60.120.560">
    <property type="entry name" value="Exo-inulinase, domain 1"/>
    <property type="match status" value="1"/>
</dbReference>
<evidence type="ECO:0000256" key="1">
    <source>
        <dbReference type="ARBA" id="ARBA00004914"/>
    </source>
</evidence>
<name>A0A414NX39_9FIRM</name>
<dbReference type="GO" id="GO:0005737">
    <property type="term" value="C:cytoplasm"/>
    <property type="evidence" value="ECO:0007669"/>
    <property type="project" value="UniProtKB-SubCell"/>
</dbReference>
<dbReference type="AlphaFoldDB" id="A0A414NX39"/>
<dbReference type="InterPro" id="IPR001362">
    <property type="entry name" value="Glyco_hydro_32"/>
</dbReference>
<evidence type="ECO:0000256" key="9">
    <source>
        <dbReference type="RuleBase" id="RU365015"/>
    </source>
</evidence>
<sequence length="496" mass="56771">MKTMTDEQKELTPDAFIAAHEAEVNKRWYPRFHIAPRVGWCNDPNGFAYFGGQYHFFYQYYPYEPKWGPMHWAHATSKDLVHWQRQPVALFPDHPYDADGCFTGSGIEKDGKLYLLYTGHVDLLKKPGQPDRIETQNLAVSVDGIHFEKSEKNPVIKLPQNVSTGEDHHFRDPKVWQHEGRYYAVVGAQTADEVGQVLVFESEDLENWQFKHVMAKAHGNQGFMWECPNFAEFDGHEALILSPQGVKPEGKRYLNLHQSVSMLGKMDYESGIFYHDAFHILDHGFDFYAPQVTQTPDGRCVMIGWLAMWESAMPEQADGWSCQMTVPRELHYRKDRLVTPPARELTALRKAAHTMPECILSEETSLGDWSYETGELCADLDLTEAKGVAIHFTAGFEDTVSLMVEKESGLVTLSRKSAATGRREDRYAQLPAGEEHLSLRVYEDRSSLEFFLNDGDVVMSTRFYPKTEERVVVLEPQDGTVRMTDSVFYELDDIFA</sequence>
<gene>
    <name evidence="12" type="ORF">DW674_06220</name>
</gene>
<dbReference type="CDD" id="cd18623">
    <property type="entry name" value="GH32_ScrB-like"/>
    <property type="match status" value="1"/>
</dbReference>
<comment type="catalytic activity">
    <reaction evidence="8">
        <text>Hydrolysis of terminal non-reducing beta-D-fructofuranoside residues in beta-D-fructofuranosides.</text>
        <dbReference type="EC" id="3.2.1.26"/>
    </reaction>
</comment>
<evidence type="ECO:0000259" key="10">
    <source>
        <dbReference type="Pfam" id="PF00251"/>
    </source>
</evidence>
<dbReference type="NCBIfam" id="TIGR01322">
    <property type="entry name" value="scrB_fam"/>
    <property type="match status" value="1"/>
</dbReference>
<dbReference type="InterPro" id="IPR023296">
    <property type="entry name" value="Glyco_hydro_beta-prop_sf"/>
</dbReference>
<keyword evidence="5 8" id="KW-0378">Hydrolase</keyword>
<comment type="similarity">
    <text evidence="2 8">Belongs to the glycosyl hydrolase 32 family.</text>
</comment>
<evidence type="ECO:0000313" key="13">
    <source>
        <dbReference type="Proteomes" id="UP000283442"/>
    </source>
</evidence>
<comment type="subcellular location">
    <subcellularLocation>
        <location evidence="9">Cytoplasm</location>
    </subcellularLocation>
</comment>
<dbReference type="PANTHER" id="PTHR43101">
    <property type="entry name" value="BETA-FRUCTOSIDASE"/>
    <property type="match status" value="1"/>
</dbReference>
<dbReference type="InterPro" id="IPR013320">
    <property type="entry name" value="ConA-like_dom_sf"/>
</dbReference>
<evidence type="ECO:0000256" key="7">
    <source>
        <dbReference type="ARBA" id="ARBA00033367"/>
    </source>
</evidence>
<evidence type="ECO:0000256" key="4">
    <source>
        <dbReference type="ARBA" id="ARBA00019623"/>
    </source>
</evidence>
<dbReference type="GO" id="GO:0005985">
    <property type="term" value="P:sucrose metabolic process"/>
    <property type="evidence" value="ECO:0007669"/>
    <property type="project" value="UniProtKB-UniPathway"/>
</dbReference>
<keyword evidence="9" id="KW-0119">Carbohydrate metabolism</keyword>
<evidence type="ECO:0000256" key="8">
    <source>
        <dbReference type="RuleBase" id="RU362110"/>
    </source>
</evidence>
<comment type="caution">
    <text evidence="12">The sequence shown here is derived from an EMBL/GenBank/DDBJ whole genome shotgun (WGS) entry which is preliminary data.</text>
</comment>
<organism evidence="12 13">
    <name type="scientific">Mitsuokella multacida</name>
    <dbReference type="NCBI Taxonomy" id="52226"/>
    <lineage>
        <taxon>Bacteria</taxon>
        <taxon>Bacillati</taxon>
        <taxon>Bacillota</taxon>
        <taxon>Negativicutes</taxon>
        <taxon>Selenomonadales</taxon>
        <taxon>Selenomonadaceae</taxon>
        <taxon>Mitsuokella</taxon>
    </lineage>
</organism>
<evidence type="ECO:0000256" key="3">
    <source>
        <dbReference type="ARBA" id="ARBA00012758"/>
    </source>
</evidence>
<dbReference type="GO" id="GO:0004564">
    <property type="term" value="F:beta-fructofuranosidase activity"/>
    <property type="evidence" value="ECO:0007669"/>
    <property type="project" value="UniProtKB-EC"/>
</dbReference>
<dbReference type="InterPro" id="IPR051214">
    <property type="entry name" value="GH32_Enzymes"/>
</dbReference>
<dbReference type="Pfam" id="PF00251">
    <property type="entry name" value="Glyco_hydro_32N"/>
    <property type="match status" value="1"/>
</dbReference>
<dbReference type="SMART" id="SM00640">
    <property type="entry name" value="Glyco_32"/>
    <property type="match status" value="1"/>
</dbReference>
<dbReference type="Proteomes" id="UP000283442">
    <property type="component" value="Unassembled WGS sequence"/>
</dbReference>
<evidence type="ECO:0000256" key="5">
    <source>
        <dbReference type="ARBA" id="ARBA00022801"/>
    </source>
</evidence>
<dbReference type="InterPro" id="IPR013189">
    <property type="entry name" value="Glyco_hydro_32_C"/>
</dbReference>
<protein>
    <recommendedName>
        <fullName evidence="4 8">Sucrose-6-phosphate hydrolase</fullName>
        <ecNumber evidence="3 8">3.2.1.26</ecNumber>
    </recommendedName>
    <alternativeName>
        <fullName evidence="7 9">Invertase</fullName>
    </alternativeName>
</protein>
<comment type="function">
    <text evidence="9">Enables the bacterium to metabolize sucrose as a sole carbon source.</text>
</comment>
<evidence type="ECO:0000313" key="12">
    <source>
        <dbReference type="EMBL" id="RHF51814.1"/>
    </source>
</evidence>
<accession>A0A414NX39</accession>
<evidence type="ECO:0000259" key="11">
    <source>
        <dbReference type="Pfam" id="PF08244"/>
    </source>
</evidence>
<feature type="domain" description="Glycosyl hydrolase family 32 N-terminal" evidence="10">
    <location>
        <begin position="33"/>
        <end position="341"/>
    </location>
</feature>
<keyword evidence="9" id="KW-0963">Cytoplasm</keyword>
<proteinExistence type="inferred from homology"/>
<keyword evidence="6 8" id="KW-0326">Glycosidase</keyword>
<dbReference type="UniPathway" id="UPA00238"/>
<dbReference type="SUPFAM" id="SSF49899">
    <property type="entry name" value="Concanavalin A-like lectins/glucanases"/>
    <property type="match status" value="1"/>
</dbReference>
<evidence type="ECO:0000256" key="2">
    <source>
        <dbReference type="ARBA" id="ARBA00009902"/>
    </source>
</evidence>
<dbReference type="EC" id="3.2.1.26" evidence="3 8"/>
<comment type="pathway">
    <text evidence="1 9">Glycan biosynthesis; sucrose metabolism.</text>
</comment>
<feature type="domain" description="Glycosyl hydrolase family 32 C-terminal" evidence="11">
    <location>
        <begin position="366"/>
        <end position="482"/>
    </location>
</feature>
<dbReference type="EMBL" id="QRHE01000005">
    <property type="protein sequence ID" value="RHF51814.1"/>
    <property type="molecule type" value="Genomic_DNA"/>
</dbReference>
<dbReference type="InterPro" id="IPR006232">
    <property type="entry name" value="Suc6P_hydrolase"/>
</dbReference>
<dbReference type="Pfam" id="PF08244">
    <property type="entry name" value="Glyco_hydro_32C"/>
    <property type="match status" value="1"/>
</dbReference>